<evidence type="ECO:0000313" key="2">
    <source>
        <dbReference type="Proteomes" id="UP000507245"/>
    </source>
</evidence>
<proteinExistence type="predicted"/>
<organism evidence="1 2">
    <name type="scientific">Prunus armeniaca</name>
    <name type="common">Apricot</name>
    <name type="synonym">Armeniaca vulgaris</name>
    <dbReference type="NCBI Taxonomy" id="36596"/>
    <lineage>
        <taxon>Eukaryota</taxon>
        <taxon>Viridiplantae</taxon>
        <taxon>Streptophyta</taxon>
        <taxon>Embryophyta</taxon>
        <taxon>Tracheophyta</taxon>
        <taxon>Spermatophyta</taxon>
        <taxon>Magnoliopsida</taxon>
        <taxon>eudicotyledons</taxon>
        <taxon>Gunneridae</taxon>
        <taxon>Pentapetalae</taxon>
        <taxon>rosids</taxon>
        <taxon>fabids</taxon>
        <taxon>Rosales</taxon>
        <taxon>Rosaceae</taxon>
        <taxon>Amygdaloideae</taxon>
        <taxon>Amygdaleae</taxon>
        <taxon>Prunus</taxon>
    </lineage>
</organism>
<dbReference type="EMBL" id="CAEKKB010000005">
    <property type="protein sequence ID" value="CAB4311028.1"/>
    <property type="molecule type" value="Genomic_DNA"/>
</dbReference>
<reference evidence="2" key="1">
    <citation type="journal article" date="2020" name="Genome Biol.">
        <title>Gamete binning: chromosome-level and haplotype-resolved genome assembly enabled by high-throughput single-cell sequencing of gamete genomes.</title>
        <authorList>
            <person name="Campoy J.A."/>
            <person name="Sun H."/>
            <person name="Goel M."/>
            <person name="Jiao W.-B."/>
            <person name="Folz-Donahue K."/>
            <person name="Wang N."/>
            <person name="Rubio M."/>
            <person name="Liu C."/>
            <person name="Kukat C."/>
            <person name="Ruiz D."/>
            <person name="Huettel B."/>
            <person name="Schneeberger K."/>
        </authorList>
    </citation>
    <scope>NUCLEOTIDE SEQUENCE [LARGE SCALE GENOMIC DNA]</scope>
    <source>
        <strain evidence="2">cv. Rojo Pasion</strain>
    </source>
</reference>
<evidence type="ECO:0000313" key="1">
    <source>
        <dbReference type="EMBL" id="CAB4311028.1"/>
    </source>
</evidence>
<sequence length="71" mass="8052">MPGVCQSGMEICEGKDLDSMFGLVAYVCMSEDYIKKTFLSRPDLPFETQPKYQPSRVLYRGHLKENTTALS</sequence>
<dbReference type="AlphaFoldDB" id="A0A6J5XJ46"/>
<keyword evidence="2" id="KW-1185">Reference proteome</keyword>
<protein>
    <submittedName>
        <fullName evidence="1">Uncharacterized protein</fullName>
    </submittedName>
</protein>
<name>A0A6J5XJ46_PRUAR</name>
<accession>A0A6J5XJ46</accession>
<gene>
    <name evidence="1" type="ORF">ORAREDHAP_LOCUS33049</name>
</gene>
<dbReference type="Proteomes" id="UP000507245">
    <property type="component" value="Unassembled WGS sequence"/>
</dbReference>